<name>A9P2L1_PICSI</name>
<feature type="domain" description="Peptidase S26" evidence="12">
    <location>
        <begin position="111"/>
        <end position="150"/>
    </location>
</feature>
<dbReference type="FunFam" id="2.10.109.10:FF:000005">
    <property type="entry name" value="Mitochondrial inner membrane protease subunit"/>
    <property type="match status" value="1"/>
</dbReference>
<dbReference type="EMBL" id="EF087890">
    <property type="protein sequence ID" value="ABK27122.1"/>
    <property type="molecule type" value="mRNA"/>
</dbReference>
<organism evidence="13">
    <name type="scientific">Picea sitchensis</name>
    <name type="common">Sitka spruce</name>
    <name type="synonym">Pinus sitchensis</name>
    <dbReference type="NCBI Taxonomy" id="3332"/>
    <lineage>
        <taxon>Eukaryota</taxon>
        <taxon>Viridiplantae</taxon>
        <taxon>Streptophyta</taxon>
        <taxon>Embryophyta</taxon>
        <taxon>Tracheophyta</taxon>
        <taxon>Spermatophyta</taxon>
        <taxon>Pinopsida</taxon>
        <taxon>Pinidae</taxon>
        <taxon>Conifers I</taxon>
        <taxon>Pinales</taxon>
        <taxon>Pinaceae</taxon>
        <taxon>Picea</taxon>
    </lineage>
</organism>
<evidence type="ECO:0000256" key="7">
    <source>
        <dbReference type="ARBA" id="ARBA00022801"/>
    </source>
</evidence>
<evidence type="ECO:0000256" key="10">
    <source>
        <dbReference type="ARBA" id="ARBA00023136"/>
    </source>
</evidence>
<evidence type="ECO:0000256" key="4">
    <source>
        <dbReference type="ARBA" id="ARBA00022670"/>
    </source>
</evidence>
<evidence type="ECO:0000256" key="8">
    <source>
        <dbReference type="ARBA" id="ARBA00022989"/>
    </source>
</evidence>
<keyword evidence="5" id="KW-0812">Transmembrane</keyword>
<accession>A9P2L1</accession>
<evidence type="ECO:0000256" key="9">
    <source>
        <dbReference type="ARBA" id="ARBA00023128"/>
    </source>
</evidence>
<sequence length="170" mass="19075">MGAWDFLWMLSKKSLSGALIGLTISDRYASIVAVQGRSMQPTLNPGSKNRFGSLKGDFVLLEKFCLQNYKFSHGDVIVFRSPYEHNEWHVKRLIALPGDWISVPGTYDILKIPEGHCWVEGDNAVSSLDSRSFGPVPLGLVQGRVTHVIWPPERVGAIEKQYPKERVSSY</sequence>
<evidence type="ECO:0000256" key="5">
    <source>
        <dbReference type="ARBA" id="ARBA00022692"/>
    </source>
</evidence>
<evidence type="ECO:0000313" key="13">
    <source>
        <dbReference type="EMBL" id="ABK27122.1"/>
    </source>
</evidence>
<dbReference type="Gene3D" id="2.10.109.10">
    <property type="entry name" value="Umud Fragment, subunit A"/>
    <property type="match status" value="1"/>
</dbReference>
<dbReference type="CDD" id="cd06530">
    <property type="entry name" value="S26_SPase_I"/>
    <property type="match status" value="1"/>
</dbReference>
<dbReference type="Pfam" id="PF10502">
    <property type="entry name" value="Peptidase_S26"/>
    <property type="match status" value="2"/>
</dbReference>
<dbReference type="SUPFAM" id="SSF51306">
    <property type="entry name" value="LexA/Signal peptidase"/>
    <property type="match status" value="1"/>
</dbReference>
<evidence type="ECO:0000259" key="12">
    <source>
        <dbReference type="Pfam" id="PF10502"/>
    </source>
</evidence>
<dbReference type="InterPro" id="IPR019533">
    <property type="entry name" value="Peptidase_S26"/>
</dbReference>
<dbReference type="PROSITE" id="PS00760">
    <property type="entry name" value="SPASE_I_2"/>
    <property type="match status" value="1"/>
</dbReference>
<evidence type="ECO:0000256" key="6">
    <source>
        <dbReference type="ARBA" id="ARBA00022792"/>
    </source>
</evidence>
<evidence type="ECO:0000256" key="2">
    <source>
        <dbReference type="ARBA" id="ARBA00007066"/>
    </source>
</evidence>
<dbReference type="GO" id="GO:0006627">
    <property type="term" value="P:protein processing involved in protein targeting to mitochondrion"/>
    <property type="evidence" value="ECO:0007669"/>
    <property type="project" value="InterPro"/>
</dbReference>
<keyword evidence="6" id="KW-0999">Mitochondrion inner membrane</keyword>
<dbReference type="AlphaFoldDB" id="A9P2L1"/>
<keyword evidence="8" id="KW-1133">Transmembrane helix</keyword>
<dbReference type="InterPro" id="IPR037730">
    <property type="entry name" value="IMP2"/>
</dbReference>
<keyword evidence="4" id="KW-0645">Protease</keyword>
<keyword evidence="9" id="KW-0496">Mitochondrion</keyword>
<proteinExistence type="evidence at transcript level"/>
<feature type="active site" evidence="11">
    <location>
        <position position="91"/>
    </location>
</feature>
<reference evidence="13" key="1">
    <citation type="journal article" date="2008" name="BMC Genomics">
        <title>A conifer genomics resource of 200,000 spruce (Picea spp.) ESTs and 6,464 high-quality, sequence-finished full-length cDNAs for Sitka spruce (Picea sitchensis).</title>
        <authorList>
            <person name="Ralph S.G."/>
            <person name="Chun H.J."/>
            <person name="Kolosova N."/>
            <person name="Cooper D."/>
            <person name="Oddy C."/>
            <person name="Ritland C.E."/>
            <person name="Kirkpatrick R."/>
            <person name="Moore R."/>
            <person name="Barber S."/>
            <person name="Holt R.A."/>
            <person name="Jones S.J."/>
            <person name="Marra M.A."/>
            <person name="Douglas C.J."/>
            <person name="Ritland K."/>
            <person name="Bohlmann J."/>
        </authorList>
    </citation>
    <scope>NUCLEOTIDE SEQUENCE</scope>
    <source>
        <tissue evidence="13">Bark</tissue>
    </source>
</reference>
<protein>
    <recommendedName>
        <fullName evidence="3">Mitochondrial inner membrane protease subunit 2</fullName>
    </recommendedName>
</protein>
<keyword evidence="7" id="KW-0378">Hydrolase</keyword>
<feature type="domain" description="Peptidase S26" evidence="12">
    <location>
        <begin position="17"/>
        <end position="103"/>
    </location>
</feature>
<dbReference type="PANTHER" id="PTHR46041:SF2">
    <property type="entry name" value="MITOCHONDRIAL INNER MEMBRANE PROTEASE SUBUNIT 2"/>
    <property type="match status" value="1"/>
</dbReference>
<comment type="similarity">
    <text evidence="2">Belongs to the peptidase S26 family. IMP2 subfamily.</text>
</comment>
<dbReference type="MEROPS" id="S26.002"/>
<dbReference type="InterPro" id="IPR036286">
    <property type="entry name" value="LexA/Signal_pep-like_sf"/>
</dbReference>
<dbReference type="PRINTS" id="PR00727">
    <property type="entry name" value="LEADERPTASE"/>
</dbReference>
<dbReference type="GO" id="GO:0042720">
    <property type="term" value="C:mitochondrial inner membrane peptidase complex"/>
    <property type="evidence" value="ECO:0007669"/>
    <property type="project" value="InterPro"/>
</dbReference>
<evidence type="ECO:0000256" key="3">
    <source>
        <dbReference type="ARBA" id="ARBA00013650"/>
    </source>
</evidence>
<dbReference type="InterPro" id="IPR000223">
    <property type="entry name" value="Pept_S26A_signal_pept_1"/>
</dbReference>
<dbReference type="PANTHER" id="PTHR46041">
    <property type="entry name" value="MITOCHONDRIAL INNER MEMBRANE PROTEASE SUBUNIT 2"/>
    <property type="match status" value="1"/>
</dbReference>
<evidence type="ECO:0000256" key="1">
    <source>
        <dbReference type="ARBA" id="ARBA00004434"/>
    </source>
</evidence>
<dbReference type="InterPro" id="IPR019757">
    <property type="entry name" value="Pept_S26A_signal_pept_1_Lys-AS"/>
</dbReference>
<comment type="subcellular location">
    <subcellularLocation>
        <location evidence="1">Mitochondrion inner membrane</location>
        <topology evidence="1">Single-pass membrane protein</topology>
    </subcellularLocation>
</comment>
<feature type="active site" evidence="11">
    <location>
        <position position="38"/>
    </location>
</feature>
<dbReference type="OMA" id="WIPVIAW"/>
<keyword evidence="10" id="KW-0472">Membrane</keyword>
<dbReference type="GO" id="GO:0006465">
    <property type="term" value="P:signal peptide processing"/>
    <property type="evidence" value="ECO:0007669"/>
    <property type="project" value="InterPro"/>
</dbReference>
<dbReference type="GO" id="GO:0004252">
    <property type="term" value="F:serine-type endopeptidase activity"/>
    <property type="evidence" value="ECO:0007669"/>
    <property type="project" value="InterPro"/>
</dbReference>
<evidence type="ECO:0000256" key="11">
    <source>
        <dbReference type="PIRSR" id="PIRSR600223-1"/>
    </source>
</evidence>